<dbReference type="EMBL" id="AJJU01000010">
    <property type="protein sequence ID" value="EID74517.1"/>
    <property type="molecule type" value="Genomic_DNA"/>
</dbReference>
<evidence type="ECO:0000259" key="2">
    <source>
        <dbReference type="Pfam" id="PF03724"/>
    </source>
</evidence>
<dbReference type="RefSeq" id="WP_008239408.1">
    <property type="nucleotide sequence ID" value="NZ_AJJU01000010.1"/>
</dbReference>
<dbReference type="PANTHER" id="PTHR35535">
    <property type="entry name" value="HEAT SHOCK PROTEIN HSLJ"/>
    <property type="match status" value="1"/>
</dbReference>
<dbReference type="STRING" id="946077.W5A_08302"/>
<feature type="chain" id="PRO_5003636063" description="DUF306 domain-containing protein" evidence="1">
    <location>
        <begin position="24"/>
        <end position="265"/>
    </location>
</feature>
<organism evidence="3 4">
    <name type="scientific">Imtechella halotolerans K1</name>
    <dbReference type="NCBI Taxonomy" id="946077"/>
    <lineage>
        <taxon>Bacteria</taxon>
        <taxon>Pseudomonadati</taxon>
        <taxon>Bacteroidota</taxon>
        <taxon>Flavobacteriia</taxon>
        <taxon>Flavobacteriales</taxon>
        <taxon>Flavobacteriaceae</taxon>
        <taxon>Imtechella</taxon>
    </lineage>
</organism>
<dbReference type="Gene3D" id="2.40.128.270">
    <property type="match status" value="1"/>
</dbReference>
<sequence>MIKKITFLATIVFILLLSSCKSTENKSENTPVSDKIIETTEVENNTIENYFKGTGTEPFWGLKISNDMIEFTSLVEGFESFKTPHVEPILAADANVKMYRVTTESVSMRIEIIQGECSDNMSDNIYSYKVTVEITRSKDKAPTLFKGCGNYITDYRLNDLWVLEEIQGSRVIATNGKELPNMEINSAKNNFSGYAGCNRMSGQIFSEKKLIRFQKIAVTKMMCPDDQNEVAFLKALQKVTQYEIKNNRLYLSNPDEQLLVFKKID</sequence>
<evidence type="ECO:0000256" key="1">
    <source>
        <dbReference type="SAM" id="SignalP"/>
    </source>
</evidence>
<dbReference type="InterPro" id="IPR005184">
    <property type="entry name" value="DUF306_Meta_HslJ"/>
</dbReference>
<protein>
    <recommendedName>
        <fullName evidence="2">DUF306 domain-containing protein</fullName>
    </recommendedName>
</protein>
<keyword evidence="1" id="KW-0732">Signal</keyword>
<dbReference type="InterPro" id="IPR038670">
    <property type="entry name" value="HslJ-like_sf"/>
</dbReference>
<dbReference type="Pfam" id="PF03724">
    <property type="entry name" value="META"/>
    <property type="match status" value="1"/>
</dbReference>
<dbReference type="InterPro" id="IPR053147">
    <property type="entry name" value="Hsp_HslJ-like"/>
</dbReference>
<dbReference type="AlphaFoldDB" id="I0WDQ1"/>
<dbReference type="PROSITE" id="PS51257">
    <property type="entry name" value="PROKAR_LIPOPROTEIN"/>
    <property type="match status" value="1"/>
</dbReference>
<comment type="caution">
    <text evidence="3">The sequence shown here is derived from an EMBL/GenBank/DDBJ whole genome shotgun (WGS) entry which is preliminary data.</text>
</comment>
<reference evidence="3 4" key="1">
    <citation type="journal article" date="2012" name="J. Bacteriol.">
        <title>Genome Sequence of the Halotolerant Bacterium Imtechella halotolerans K1T.</title>
        <authorList>
            <person name="Kumar S."/>
            <person name="Vikram S."/>
            <person name="Subramanian S."/>
            <person name="Raghava G.P."/>
            <person name="Pinnaka A.K."/>
        </authorList>
    </citation>
    <scope>NUCLEOTIDE SEQUENCE [LARGE SCALE GENOMIC DNA]</scope>
    <source>
        <strain evidence="3 4">K1</strain>
    </source>
</reference>
<dbReference type="PANTHER" id="PTHR35535:SF1">
    <property type="entry name" value="HEAT SHOCK PROTEIN HSLJ"/>
    <property type="match status" value="1"/>
</dbReference>
<feature type="signal peptide" evidence="1">
    <location>
        <begin position="1"/>
        <end position="23"/>
    </location>
</feature>
<proteinExistence type="predicted"/>
<gene>
    <name evidence="3" type="ORF">W5A_08302</name>
</gene>
<evidence type="ECO:0000313" key="3">
    <source>
        <dbReference type="EMBL" id="EID74517.1"/>
    </source>
</evidence>
<dbReference type="eggNOG" id="COG3650">
    <property type="taxonomic scope" value="Bacteria"/>
</dbReference>
<dbReference type="Proteomes" id="UP000005938">
    <property type="component" value="Unassembled WGS sequence"/>
</dbReference>
<evidence type="ECO:0000313" key="4">
    <source>
        <dbReference type="Proteomes" id="UP000005938"/>
    </source>
</evidence>
<dbReference type="eggNOG" id="COG3187">
    <property type="taxonomic scope" value="Bacteria"/>
</dbReference>
<name>I0WDQ1_9FLAO</name>
<feature type="domain" description="DUF306" evidence="2">
    <location>
        <begin position="159"/>
        <end position="261"/>
    </location>
</feature>
<accession>I0WDQ1</accession>
<keyword evidence="4" id="KW-1185">Reference proteome</keyword>